<name>A0A1I5WP21_9GAMM</name>
<dbReference type="EMBL" id="FOXK01000009">
    <property type="protein sequence ID" value="SFQ21479.1"/>
    <property type="molecule type" value="Genomic_DNA"/>
</dbReference>
<evidence type="ECO:0000313" key="3">
    <source>
        <dbReference type="EMBL" id="SFQ21479.1"/>
    </source>
</evidence>
<dbReference type="AlphaFoldDB" id="A0A1I5WP21"/>
<dbReference type="SUPFAM" id="SSF52540">
    <property type="entry name" value="P-loop containing nucleoside triphosphate hydrolases"/>
    <property type="match status" value="1"/>
</dbReference>
<feature type="coiled-coil region" evidence="1">
    <location>
        <begin position="313"/>
        <end position="340"/>
    </location>
</feature>
<dbReference type="RefSeq" id="WP_074917251.1">
    <property type="nucleotide sequence ID" value="NZ_FOXK01000009.1"/>
</dbReference>
<dbReference type="InterPro" id="IPR041685">
    <property type="entry name" value="AAA_GajA/Old/RecF-like"/>
</dbReference>
<keyword evidence="1" id="KW-0175">Coiled coil</keyword>
<protein>
    <submittedName>
        <fullName evidence="3">Predicted ATP-binding protein involved in virulence</fullName>
    </submittedName>
</protein>
<sequence>MENHQEDDSITSNTARLIEYEIHGLYGLYNHKITLNHIDGVTIVHGPNGVGKTALLKSISNLFSCDYDSLASIPFSQINARLSTGWEIVVKRVGVSVSQLVRRKHMGHRLEVEIKKDKKTHASHNFSEEVNVGGRIPPWYNRIAPGVWFDERTGEEISHDEIDAFLHRPSRSKEKRRNIESIATILKTVSVHLVETNRLYKPIQANEWGKKGTKLVSAVNDCSAKLANNIGTALKDYGKQSQELDQSFPHRFITKSAKPLELLDLKTRLTELAKQLENLKNLGILDSENFQSFNIQVLDHVDPQKLEIMSLYVEDSEEKLKAFESLADRTELLLNSLKDKFKNKRIRLSKDKGLYAEGPGDLEIPLDSLSSGEQHEIVLLYELLFKVSKNTLVLIDEPELSLHVNWQKAFLPELLSISKVSDFYSIVATHSPFIVGGRDDLMTALDANTDESME</sequence>
<evidence type="ECO:0000256" key="1">
    <source>
        <dbReference type="SAM" id="Coils"/>
    </source>
</evidence>
<dbReference type="Gene3D" id="3.40.50.300">
    <property type="entry name" value="P-loop containing nucleotide triphosphate hydrolases"/>
    <property type="match status" value="1"/>
</dbReference>
<dbReference type="PANTHER" id="PTHR43581:SF2">
    <property type="entry name" value="EXCINUCLEASE ATPASE SUBUNIT"/>
    <property type="match status" value="1"/>
</dbReference>
<dbReference type="InterPro" id="IPR027417">
    <property type="entry name" value="P-loop_NTPase"/>
</dbReference>
<evidence type="ECO:0000313" key="4">
    <source>
        <dbReference type="Proteomes" id="UP000182025"/>
    </source>
</evidence>
<reference evidence="4" key="1">
    <citation type="submission" date="2016-10" db="EMBL/GenBank/DDBJ databases">
        <authorList>
            <person name="Varghese N."/>
            <person name="Submissions S."/>
        </authorList>
    </citation>
    <scope>NUCLEOTIDE SEQUENCE [LARGE SCALE GENOMIC DNA]</scope>
    <source>
        <strain evidence="4">JCM 15604</strain>
    </source>
</reference>
<dbReference type="InterPro" id="IPR051396">
    <property type="entry name" value="Bact_Antivir_Def_Nuclease"/>
</dbReference>
<dbReference type="Pfam" id="PF13175">
    <property type="entry name" value="AAA_15"/>
    <property type="match status" value="1"/>
</dbReference>
<dbReference type="OrthoDB" id="9815944at2"/>
<accession>A0A1I5WP21</accession>
<proteinExistence type="predicted"/>
<gene>
    <name evidence="3" type="ORF">SAMN05216177_10961</name>
</gene>
<feature type="domain" description="Endonuclease GajA/Old nuclease/RecF-like AAA" evidence="2">
    <location>
        <begin position="28"/>
        <end position="435"/>
    </location>
</feature>
<keyword evidence="3" id="KW-0067">ATP-binding</keyword>
<keyword evidence="3" id="KW-0547">Nucleotide-binding</keyword>
<organism evidence="3 4">
    <name type="scientific">Ectopseudomonas toyotomiensis</name>
    <dbReference type="NCBI Taxonomy" id="554344"/>
    <lineage>
        <taxon>Bacteria</taxon>
        <taxon>Pseudomonadati</taxon>
        <taxon>Pseudomonadota</taxon>
        <taxon>Gammaproteobacteria</taxon>
        <taxon>Pseudomonadales</taxon>
        <taxon>Pseudomonadaceae</taxon>
        <taxon>Ectopseudomonas</taxon>
    </lineage>
</organism>
<evidence type="ECO:0000259" key="2">
    <source>
        <dbReference type="Pfam" id="PF13175"/>
    </source>
</evidence>
<keyword evidence="4" id="KW-1185">Reference proteome</keyword>
<dbReference type="PANTHER" id="PTHR43581">
    <property type="entry name" value="ATP/GTP PHOSPHATASE"/>
    <property type="match status" value="1"/>
</dbReference>
<dbReference type="GO" id="GO:0005524">
    <property type="term" value="F:ATP binding"/>
    <property type="evidence" value="ECO:0007669"/>
    <property type="project" value="UniProtKB-KW"/>
</dbReference>
<dbReference type="Proteomes" id="UP000182025">
    <property type="component" value="Unassembled WGS sequence"/>
</dbReference>